<dbReference type="RefSeq" id="WP_097535875.1">
    <property type="nucleotide sequence ID" value="NZ_JAVLSD010000009.1"/>
</dbReference>
<protein>
    <submittedName>
        <fullName evidence="1">Uncharacterized protein</fullName>
    </submittedName>
</protein>
<accession>A0A2A6K9I0</accession>
<proteinExistence type="predicted"/>
<evidence type="ECO:0000313" key="1">
    <source>
        <dbReference type="EMBL" id="MDR9776933.1"/>
    </source>
</evidence>
<dbReference type="EMBL" id="NWSY01000018">
    <property type="protein sequence ID" value="PDT21363.1"/>
    <property type="molecule type" value="Genomic_DNA"/>
</dbReference>
<keyword evidence="3" id="KW-1185">Reference proteome</keyword>
<sequence length="140" mass="15105">MNMDRRLTQGTGEWFAMVGSMMCDAARGFGLSPDLTVSFVERYTDGVVLADGSIQGIRFDITNGIPTFRYGVGRGEGGDITIEITSSVARKLNLVKTTDPEYKAAVKSALQSGGMKVQGDPALLGNWFSQIHDPIVELTI</sequence>
<reference evidence="2 3" key="1">
    <citation type="submission" date="2017-09" db="EMBL/GenBank/DDBJ databases">
        <title>Comparative genomics of rhizobia isolated from Phaseolus vulgaris in China.</title>
        <authorList>
            <person name="Tong W."/>
        </authorList>
    </citation>
    <scope>NUCLEOTIDE SEQUENCE [LARGE SCALE GENOMIC DNA]</scope>
    <source>
        <strain evidence="2 3">FH14</strain>
    </source>
</reference>
<reference evidence="1" key="2">
    <citation type="submission" date="2023-04" db="EMBL/GenBank/DDBJ databases">
        <title>Genomic characterization of faba bean (Vicia faba) microsymbionts in Mexican soils.</title>
        <authorList>
            <person name="Rivera Orduna F.N."/>
            <person name="Guevara-Luna J."/>
            <person name="Yan J."/>
            <person name="Arroyo-Herrera I."/>
            <person name="Li Y."/>
            <person name="Vasquez-Murrieta M.S."/>
            <person name="Wang E.T."/>
        </authorList>
    </citation>
    <scope>NUCLEOTIDE SEQUENCE</scope>
    <source>
        <strain evidence="1">CH26</strain>
    </source>
</reference>
<evidence type="ECO:0000313" key="4">
    <source>
        <dbReference type="Proteomes" id="UP001268610"/>
    </source>
</evidence>
<organism evidence="1 4">
    <name type="scientific">Rhizobium hidalgonense</name>
    <dbReference type="NCBI Taxonomy" id="1538159"/>
    <lineage>
        <taxon>Bacteria</taxon>
        <taxon>Pseudomonadati</taxon>
        <taxon>Pseudomonadota</taxon>
        <taxon>Alphaproteobacteria</taxon>
        <taxon>Hyphomicrobiales</taxon>
        <taxon>Rhizobiaceae</taxon>
        <taxon>Rhizobium/Agrobacterium group</taxon>
        <taxon>Rhizobium</taxon>
    </lineage>
</organism>
<dbReference type="Proteomes" id="UP001268610">
    <property type="component" value="Unassembled WGS sequence"/>
</dbReference>
<evidence type="ECO:0000313" key="2">
    <source>
        <dbReference type="EMBL" id="PDT21363.1"/>
    </source>
</evidence>
<dbReference type="EMBL" id="JAVLSF010000031">
    <property type="protein sequence ID" value="MDR9776933.1"/>
    <property type="molecule type" value="Genomic_DNA"/>
</dbReference>
<gene>
    <name evidence="2" type="ORF">CO674_22440</name>
    <name evidence="1" type="ORF">RJJ65_30640</name>
</gene>
<dbReference type="Proteomes" id="UP000219914">
    <property type="component" value="Unassembled WGS sequence"/>
</dbReference>
<dbReference type="AlphaFoldDB" id="A0A2A6K9I0"/>
<comment type="caution">
    <text evidence="1">The sequence shown here is derived from an EMBL/GenBank/DDBJ whole genome shotgun (WGS) entry which is preliminary data.</text>
</comment>
<name>A0A2A6K9I0_9HYPH</name>
<evidence type="ECO:0000313" key="3">
    <source>
        <dbReference type="Proteomes" id="UP000219914"/>
    </source>
</evidence>